<protein>
    <submittedName>
        <fullName evidence="1">Uncharacterized protein</fullName>
    </submittedName>
</protein>
<dbReference type="AlphaFoldDB" id="A0A2P6PLY4"/>
<gene>
    <name evidence="1" type="ORF">RchiOBHm_Chr6g0255441</name>
</gene>
<organism evidence="1 2">
    <name type="scientific">Rosa chinensis</name>
    <name type="common">China rose</name>
    <dbReference type="NCBI Taxonomy" id="74649"/>
    <lineage>
        <taxon>Eukaryota</taxon>
        <taxon>Viridiplantae</taxon>
        <taxon>Streptophyta</taxon>
        <taxon>Embryophyta</taxon>
        <taxon>Tracheophyta</taxon>
        <taxon>Spermatophyta</taxon>
        <taxon>Magnoliopsida</taxon>
        <taxon>eudicotyledons</taxon>
        <taxon>Gunneridae</taxon>
        <taxon>Pentapetalae</taxon>
        <taxon>rosids</taxon>
        <taxon>fabids</taxon>
        <taxon>Rosales</taxon>
        <taxon>Rosaceae</taxon>
        <taxon>Rosoideae</taxon>
        <taxon>Rosoideae incertae sedis</taxon>
        <taxon>Rosa</taxon>
    </lineage>
</organism>
<dbReference type="EMBL" id="PDCK01000044">
    <property type="protein sequence ID" value="PRQ22910.1"/>
    <property type="molecule type" value="Genomic_DNA"/>
</dbReference>
<keyword evidence="2" id="KW-1185">Reference proteome</keyword>
<evidence type="ECO:0000313" key="2">
    <source>
        <dbReference type="Proteomes" id="UP000238479"/>
    </source>
</evidence>
<dbReference type="Gramene" id="PRQ22910">
    <property type="protein sequence ID" value="PRQ22910"/>
    <property type="gene ID" value="RchiOBHm_Chr6g0255441"/>
</dbReference>
<evidence type="ECO:0000313" key="1">
    <source>
        <dbReference type="EMBL" id="PRQ22910.1"/>
    </source>
</evidence>
<sequence>MWYTVNVIVLAFLKLKAFGAVAVAGVGDEACGAAAPSWSSLH</sequence>
<name>A0A2P6PLY4_ROSCH</name>
<dbReference type="Proteomes" id="UP000238479">
    <property type="component" value="Chromosome 6"/>
</dbReference>
<accession>A0A2P6PLY4</accession>
<reference evidence="1 2" key="1">
    <citation type="journal article" date="2018" name="Nat. Genet.">
        <title>The Rosa genome provides new insights in the design of modern roses.</title>
        <authorList>
            <person name="Bendahmane M."/>
        </authorList>
    </citation>
    <scope>NUCLEOTIDE SEQUENCE [LARGE SCALE GENOMIC DNA]</scope>
    <source>
        <strain evidence="2">cv. Old Blush</strain>
    </source>
</reference>
<proteinExistence type="predicted"/>
<comment type="caution">
    <text evidence="1">The sequence shown here is derived from an EMBL/GenBank/DDBJ whole genome shotgun (WGS) entry which is preliminary data.</text>
</comment>